<keyword evidence="2" id="KW-0560">Oxidoreductase</keyword>
<dbReference type="InterPro" id="IPR001509">
    <property type="entry name" value="Epimerase_deHydtase"/>
</dbReference>
<keyword evidence="3" id="KW-1185">Reference proteome</keyword>
<dbReference type="EC" id="1.6.5.3" evidence="2"/>
<dbReference type="Proteomes" id="UP000028059">
    <property type="component" value="Unassembled WGS sequence"/>
</dbReference>
<evidence type="ECO:0000259" key="1">
    <source>
        <dbReference type="Pfam" id="PF01370"/>
    </source>
</evidence>
<evidence type="ECO:0000313" key="3">
    <source>
        <dbReference type="Proteomes" id="UP000028059"/>
    </source>
</evidence>
<evidence type="ECO:0000313" key="2">
    <source>
        <dbReference type="EMBL" id="KEQ57414.1"/>
    </source>
</evidence>
<proteinExistence type="predicted"/>
<feature type="domain" description="NAD-dependent epimerase/dehydratase" evidence="1">
    <location>
        <begin position="7"/>
        <end position="196"/>
    </location>
</feature>
<dbReference type="SUPFAM" id="SSF51735">
    <property type="entry name" value="NAD(P)-binding Rossmann-fold domains"/>
    <property type="match status" value="1"/>
</dbReference>
<dbReference type="Pfam" id="PF01370">
    <property type="entry name" value="Epimerase"/>
    <property type="match status" value="1"/>
</dbReference>
<name>A0A081RQE1_9ARCH</name>
<dbReference type="AlphaFoldDB" id="A0A081RQE1"/>
<sequence length="289" mass="33236">MEKPFQIVITGASGFVAKNLRKYLSENNVHLISISRKNFKSFKNETKIILKNYDQKSLLPKIKNSDALIHLVGIGKQSVKIDYESINFQLTQKIVNLSKKAKIKKIIYTSGLGVSPDTSLGYFVSKFKAEQSIIDSKINYTIFRPSYIVGKDDLFTKYLKKSIEKNKIIIPGSGKYFIQPIFINDVTKLIFQSIRDKKFNNKIIDLVGSEKILFEKYIQLFLQKRKTKLCYMDIEKAYRLAITDSKFDYGVDDLNILVGNFVGDYKKLRNLSKMDFQSVKELLKAGALF</sequence>
<dbReference type="Gene3D" id="3.40.50.720">
    <property type="entry name" value="NAD(P)-binding Rossmann-like Domain"/>
    <property type="match status" value="1"/>
</dbReference>
<protein>
    <submittedName>
        <fullName evidence="2">NADH dehydrogenase protein</fullName>
        <ecNumber evidence="2">1.6.5.3</ecNumber>
    </submittedName>
</protein>
<dbReference type="GO" id="GO:0044877">
    <property type="term" value="F:protein-containing complex binding"/>
    <property type="evidence" value="ECO:0007669"/>
    <property type="project" value="TreeGrafter"/>
</dbReference>
<dbReference type="EMBL" id="JOKN01000001">
    <property type="protein sequence ID" value="KEQ57414.1"/>
    <property type="molecule type" value="Genomic_DNA"/>
</dbReference>
<dbReference type="PANTHER" id="PTHR12126">
    <property type="entry name" value="NADH-UBIQUINONE OXIDOREDUCTASE 39 KDA SUBUNIT-RELATED"/>
    <property type="match status" value="1"/>
</dbReference>
<organism evidence="2 3">
    <name type="scientific">Marine Group I thaumarchaeote SCGC AAA799-N04</name>
    <dbReference type="NCBI Taxonomy" id="1502293"/>
    <lineage>
        <taxon>Archaea</taxon>
        <taxon>Nitrososphaerota</taxon>
        <taxon>Marine Group I</taxon>
    </lineage>
</organism>
<accession>A0A081RQE1</accession>
<gene>
    <name evidence="2" type="ORF">AAA799N04_00096</name>
</gene>
<dbReference type="InterPro" id="IPR036291">
    <property type="entry name" value="NAD(P)-bd_dom_sf"/>
</dbReference>
<dbReference type="PANTHER" id="PTHR12126:SF11">
    <property type="entry name" value="NADH DEHYDROGENASE [UBIQUINONE] 1 ALPHA SUBCOMPLEX SUBUNIT 9, MITOCHONDRIAL"/>
    <property type="match status" value="1"/>
</dbReference>
<dbReference type="InterPro" id="IPR051207">
    <property type="entry name" value="ComplexI_NDUFA9_subunit"/>
</dbReference>
<dbReference type="GO" id="GO:0016491">
    <property type="term" value="F:oxidoreductase activity"/>
    <property type="evidence" value="ECO:0007669"/>
    <property type="project" value="UniProtKB-KW"/>
</dbReference>
<dbReference type="PATRIC" id="fig|1502293.3.peg.91"/>
<reference evidence="2 3" key="1">
    <citation type="submission" date="2014-06" db="EMBL/GenBank/DDBJ databases">
        <authorList>
            <person name="Ngugi D.K."/>
            <person name="Blom J."/>
            <person name="Alam I."/>
            <person name="Rashid M."/>
            <person name="Ba Alawi W."/>
            <person name="Zhang G."/>
            <person name="Hikmawan T."/>
            <person name="Guan Y."/>
            <person name="Antunes A."/>
            <person name="Siam R."/>
            <person name="ElDorry H."/>
            <person name="Bajic V."/>
            <person name="Stingl U."/>
        </authorList>
    </citation>
    <scope>NUCLEOTIDE SEQUENCE [LARGE SCALE GENOMIC DNA]</scope>
    <source>
        <strain evidence="2">SCGC AAA799-N04</strain>
    </source>
</reference>
<comment type="caution">
    <text evidence="2">The sequence shown here is derived from an EMBL/GenBank/DDBJ whole genome shotgun (WGS) entry which is preliminary data.</text>
</comment>